<reference evidence="15" key="1">
    <citation type="submission" date="2024-07" db="EMBL/GenBank/DDBJ databases">
        <title>Two chromosome-level genome assemblies of Korean endemic species Abeliophyllum distichum and Forsythia ovata (Oleaceae).</title>
        <authorList>
            <person name="Jang H."/>
        </authorList>
    </citation>
    <scope>NUCLEOTIDE SEQUENCE [LARGE SCALE GENOMIC DNA]</scope>
</reference>
<evidence type="ECO:0000256" key="10">
    <source>
        <dbReference type="ARBA" id="ARBA00022840"/>
    </source>
</evidence>
<accession>A0ABD1V686</accession>
<dbReference type="Proteomes" id="UP001604336">
    <property type="component" value="Unassembled WGS sequence"/>
</dbReference>
<proteinExistence type="inferred from homology"/>
<dbReference type="Gene3D" id="3.80.10.10">
    <property type="entry name" value="Ribonuclease Inhibitor"/>
    <property type="match status" value="1"/>
</dbReference>
<dbReference type="GO" id="GO:0051607">
    <property type="term" value="P:defense response to virus"/>
    <property type="evidence" value="ECO:0007669"/>
    <property type="project" value="UniProtKB-ARBA"/>
</dbReference>
<dbReference type="FunFam" id="1.10.10.10:FF:000322">
    <property type="entry name" value="Probable disease resistance protein At1g63360"/>
    <property type="match status" value="1"/>
</dbReference>
<dbReference type="Pfam" id="PF23598">
    <property type="entry name" value="LRR_14"/>
    <property type="match status" value="1"/>
</dbReference>
<evidence type="ECO:0000313" key="15">
    <source>
        <dbReference type="Proteomes" id="UP001604336"/>
    </source>
</evidence>
<feature type="domain" description="Disease resistance protein winged helix" evidence="12">
    <location>
        <begin position="653"/>
        <end position="723"/>
    </location>
</feature>
<dbReference type="PANTHER" id="PTHR23155">
    <property type="entry name" value="DISEASE RESISTANCE PROTEIN RP"/>
    <property type="match status" value="1"/>
</dbReference>
<feature type="domain" description="Disease resistance R13L4/SHOC-2-like LRR" evidence="13">
    <location>
        <begin position="785"/>
        <end position="1069"/>
    </location>
</feature>
<dbReference type="GO" id="GO:0005524">
    <property type="term" value="F:ATP binding"/>
    <property type="evidence" value="ECO:0007669"/>
    <property type="project" value="UniProtKB-KW"/>
</dbReference>
<dbReference type="InterPro" id="IPR032675">
    <property type="entry name" value="LRR_dom_sf"/>
</dbReference>
<keyword evidence="5" id="KW-0433">Leucine-rich repeat</keyword>
<organism evidence="14 15">
    <name type="scientific">Abeliophyllum distichum</name>
    <dbReference type="NCBI Taxonomy" id="126358"/>
    <lineage>
        <taxon>Eukaryota</taxon>
        <taxon>Viridiplantae</taxon>
        <taxon>Streptophyta</taxon>
        <taxon>Embryophyta</taxon>
        <taxon>Tracheophyta</taxon>
        <taxon>Spermatophyta</taxon>
        <taxon>Magnoliopsida</taxon>
        <taxon>eudicotyledons</taxon>
        <taxon>Gunneridae</taxon>
        <taxon>Pentapetalae</taxon>
        <taxon>asterids</taxon>
        <taxon>lamiids</taxon>
        <taxon>Lamiales</taxon>
        <taxon>Oleaceae</taxon>
        <taxon>Forsythieae</taxon>
        <taxon>Abeliophyllum</taxon>
    </lineage>
</organism>
<comment type="subcellular location">
    <subcellularLocation>
        <location evidence="2">Cytoplasm</location>
    </subcellularLocation>
</comment>
<protein>
    <submittedName>
        <fullName evidence="14">Disease resistance protein RPP8</fullName>
    </submittedName>
</protein>
<keyword evidence="15" id="KW-1185">Reference proteome</keyword>
<keyword evidence="7" id="KW-0677">Repeat</keyword>
<dbReference type="AlphaFoldDB" id="A0ABD1V686"/>
<evidence type="ECO:0000259" key="13">
    <source>
        <dbReference type="Pfam" id="PF23598"/>
    </source>
</evidence>
<evidence type="ECO:0000256" key="9">
    <source>
        <dbReference type="ARBA" id="ARBA00022821"/>
    </source>
</evidence>
<feature type="domain" description="NB-ARC" evidence="11">
    <location>
        <begin position="398"/>
        <end position="571"/>
    </location>
</feature>
<dbReference type="InterPro" id="IPR058922">
    <property type="entry name" value="WHD_DRP"/>
</dbReference>
<dbReference type="InterPro" id="IPR042197">
    <property type="entry name" value="Apaf_helical"/>
</dbReference>
<dbReference type="GO" id="GO:0005737">
    <property type="term" value="C:cytoplasm"/>
    <property type="evidence" value="ECO:0007669"/>
    <property type="project" value="UniProtKB-SubCell"/>
</dbReference>
<gene>
    <name evidence="14" type="ORF">Adt_06210</name>
</gene>
<comment type="similarity">
    <text evidence="3">Belongs to the disease resistance NB-LRR family.</text>
</comment>
<evidence type="ECO:0000259" key="11">
    <source>
        <dbReference type="Pfam" id="PF00931"/>
    </source>
</evidence>
<evidence type="ECO:0000256" key="4">
    <source>
        <dbReference type="ARBA" id="ARBA00022490"/>
    </source>
</evidence>
<evidence type="ECO:0000259" key="12">
    <source>
        <dbReference type="Pfam" id="PF23559"/>
    </source>
</evidence>
<dbReference type="InterPro" id="IPR002182">
    <property type="entry name" value="NB-ARC"/>
</dbReference>
<dbReference type="Gene3D" id="1.10.10.10">
    <property type="entry name" value="Winged helix-like DNA-binding domain superfamily/Winged helix DNA-binding domain"/>
    <property type="match status" value="1"/>
</dbReference>
<dbReference type="InterPro" id="IPR055414">
    <property type="entry name" value="LRR_R13L4/SHOC2-like"/>
</dbReference>
<keyword evidence="6" id="KW-0381">Hypersensitive response</keyword>
<evidence type="ECO:0000256" key="7">
    <source>
        <dbReference type="ARBA" id="ARBA00022737"/>
    </source>
</evidence>
<evidence type="ECO:0000256" key="3">
    <source>
        <dbReference type="ARBA" id="ARBA00008894"/>
    </source>
</evidence>
<evidence type="ECO:0000256" key="1">
    <source>
        <dbReference type="ARBA" id="ARBA00002074"/>
    </source>
</evidence>
<comment type="caution">
    <text evidence="14">The sequence shown here is derived from an EMBL/GenBank/DDBJ whole genome shotgun (WGS) entry which is preliminary data.</text>
</comment>
<keyword evidence="9" id="KW-0611">Plant defense</keyword>
<keyword evidence="4" id="KW-0963">Cytoplasm</keyword>
<name>A0ABD1V686_9LAMI</name>
<evidence type="ECO:0000256" key="6">
    <source>
        <dbReference type="ARBA" id="ARBA00022667"/>
    </source>
</evidence>
<keyword evidence="8" id="KW-0547">Nucleotide-binding</keyword>
<dbReference type="InterPro" id="IPR044974">
    <property type="entry name" value="Disease_R_plants"/>
</dbReference>
<dbReference type="Pfam" id="PF00931">
    <property type="entry name" value="NB-ARC"/>
    <property type="match status" value="1"/>
</dbReference>
<dbReference type="EMBL" id="JBFOLK010000002">
    <property type="protein sequence ID" value="KAL2532859.1"/>
    <property type="molecule type" value="Genomic_DNA"/>
</dbReference>
<comment type="function">
    <text evidence="1">Confers resistance to late blight (Phytophthora infestans) races carrying the avirulence gene Avr1. Resistance proteins guard the plant against pathogens that contain an appropriate avirulence protein via an indirect interaction with this avirulence protein. That triggers a defense system including the hypersensitive response, which restricts the pathogen growth.</text>
</comment>
<dbReference type="Gene3D" id="1.20.5.4130">
    <property type="match status" value="1"/>
</dbReference>
<keyword evidence="10" id="KW-0067">ATP-binding</keyword>
<dbReference type="SUPFAM" id="SSF52540">
    <property type="entry name" value="P-loop containing nucleoside triphosphate hydrolases"/>
    <property type="match status" value="1"/>
</dbReference>
<evidence type="ECO:0000313" key="14">
    <source>
        <dbReference type="EMBL" id="KAL2532859.1"/>
    </source>
</evidence>
<dbReference type="Pfam" id="PF23559">
    <property type="entry name" value="WHD_DRP"/>
    <property type="match status" value="1"/>
</dbReference>
<dbReference type="Gene3D" id="1.10.8.430">
    <property type="entry name" value="Helical domain of apoptotic protease-activating factors"/>
    <property type="match status" value="1"/>
</dbReference>
<dbReference type="FunFam" id="3.40.50.300:FF:001091">
    <property type="entry name" value="Probable disease resistance protein At1g61300"/>
    <property type="match status" value="1"/>
</dbReference>
<dbReference type="SUPFAM" id="SSF52058">
    <property type="entry name" value="L domain-like"/>
    <property type="match status" value="1"/>
</dbReference>
<dbReference type="Gene3D" id="3.40.50.300">
    <property type="entry name" value="P-loop containing nucleotide triphosphate hydrolases"/>
    <property type="match status" value="1"/>
</dbReference>
<dbReference type="InterPro" id="IPR027417">
    <property type="entry name" value="P-loop_NTPase"/>
</dbReference>
<dbReference type="InterPro" id="IPR036388">
    <property type="entry name" value="WH-like_DNA-bd_sf"/>
</dbReference>
<evidence type="ECO:0000256" key="5">
    <source>
        <dbReference type="ARBA" id="ARBA00022614"/>
    </source>
</evidence>
<evidence type="ECO:0000256" key="2">
    <source>
        <dbReference type="ARBA" id="ARBA00004496"/>
    </source>
</evidence>
<dbReference type="PANTHER" id="PTHR23155:SF1152">
    <property type="entry name" value="AAA+ ATPASE DOMAIN-CONTAINING PROTEIN"/>
    <property type="match status" value="1"/>
</dbReference>
<evidence type="ECO:0000256" key="8">
    <source>
        <dbReference type="ARBA" id="ARBA00022741"/>
    </source>
</evidence>
<sequence length="1105" mass="127631">MGSSTDYLKKFLEIRYILDRMEDSLYKNEELETFHTRGQIILVAIHYITKLFPQKEKVVDLSGLHSAVNDQVNDLLLFCHFAASRHFCRRPDLERCIESCLAVVQEFRVFFAIPKPEISSKSTTPNNINELVVFFIDFLLEILEKIDWRKSDLKDQSEILHMELKFLITFLGDTPSQATELEETKSILTDIEAVVNEVGSFLYSLFFTRDPVPVTEIDQSLSDLLRKFEILKTKIEEHCITVVSKIKTNMPTKTVVVSLFTVDSLLDDLKDLINHKADRIVGVKDQLLTIHDELLDLRSFLRGVNMQPHLQFQEIVIRIRDIAYEVEYIIINSFSPVWYLALRLSHIMEKIKLIKMALEEMMKSYDTGVLQVAKYSIEQVSLQASKPPILEEIVVGFEKETTKIVAQLVRGPQQLQNLSIFGMPGLGKTTLAKKLYIDSYIVDYFDKCAWCVVSQIYQKRNVLIEILRTTSDLSKERIPNMDEQRLAEELYKSLKGKRYFIVMDDIWNIDVWDDVKRYFPDDRCGSRILFTTRLKDVGLQASPHSVVNQLPFLSEIECWDLLQQKIFQKEQCPPQLVDIGKQIAQNCHGLPLAVVVMAAILANMEKKESLWQKVAGSLSTHISKDNNKCMDILELSYKHLPVHLKPCFLYFGVFQEDMEIPVRKLIALWISEGFIEKRERKSLEDVAEEYLMDLIGRSLVLVAKRRSNGQVKACNMHDLLRDMCLKMAKEENFLKVIQDQLSICEKNHVSIHFYSNPSYMRPSGLHVRPQLGHSLDPSTFMCCSTKLLRVFNISASDSKYYDLIGIRLLVHLKYLAVSHTPSSIASLHNLEFLLVDNKEVAQIPEILLNMVKLRYLHFSGGAQFNESCHMRVSKDESFLMNNLQNVSLLFIYEENDEKILRYSPHLRRLKCAFKVIWDSSKRQYRYPNLNFLNQLESLSVYFHRSYVTNTVHGLISFPANLKKLTLRKFDLSPEQMSIIGRLQNLEILKLQKAALEGKRWDTCEGEFLQLKFLELDGIQISHWNASSDHFPVLERLVLRKSQHLKSIPSTLGDIPTLQIIEVHGCRNSVTVSAKQIQDEQRDLGNEELKVVISGSPLLRKFSGNT</sequence>
<dbReference type="GO" id="GO:0009626">
    <property type="term" value="P:plant-type hypersensitive response"/>
    <property type="evidence" value="ECO:0007669"/>
    <property type="project" value="UniProtKB-KW"/>
</dbReference>
<dbReference type="PRINTS" id="PR00364">
    <property type="entry name" value="DISEASERSIST"/>
</dbReference>